<proteinExistence type="predicted"/>
<comment type="caution">
    <text evidence="1">The sequence shown here is derived from an EMBL/GenBank/DDBJ whole genome shotgun (WGS) entry which is preliminary data.</text>
</comment>
<protein>
    <submittedName>
        <fullName evidence="1">Uncharacterized protein</fullName>
    </submittedName>
</protein>
<gene>
    <name evidence="1" type="ORF">E6O75_ATG08205</name>
</gene>
<dbReference type="EMBL" id="SNSC02000016">
    <property type="protein sequence ID" value="TID17459.1"/>
    <property type="molecule type" value="Genomic_DNA"/>
</dbReference>
<evidence type="ECO:0000313" key="2">
    <source>
        <dbReference type="Proteomes" id="UP000298493"/>
    </source>
</evidence>
<organism evidence="1 2">
    <name type="scientific">Venturia nashicola</name>
    <dbReference type="NCBI Taxonomy" id="86259"/>
    <lineage>
        <taxon>Eukaryota</taxon>
        <taxon>Fungi</taxon>
        <taxon>Dikarya</taxon>
        <taxon>Ascomycota</taxon>
        <taxon>Pezizomycotina</taxon>
        <taxon>Dothideomycetes</taxon>
        <taxon>Pleosporomycetidae</taxon>
        <taxon>Venturiales</taxon>
        <taxon>Venturiaceae</taxon>
        <taxon>Venturia</taxon>
    </lineage>
</organism>
<evidence type="ECO:0000313" key="1">
    <source>
        <dbReference type="EMBL" id="TID17459.1"/>
    </source>
</evidence>
<dbReference type="Proteomes" id="UP000298493">
    <property type="component" value="Unassembled WGS sequence"/>
</dbReference>
<keyword evidence="2" id="KW-1185">Reference proteome</keyword>
<reference evidence="1 2" key="1">
    <citation type="submission" date="2019-04" db="EMBL/GenBank/DDBJ databases">
        <title>High contiguity whole genome sequence and gene annotation resource for two Venturia nashicola isolates.</title>
        <authorList>
            <person name="Prokchorchik M."/>
            <person name="Won K."/>
            <person name="Lee Y."/>
            <person name="Choi E.D."/>
            <person name="Segonzac C."/>
            <person name="Sohn K.H."/>
        </authorList>
    </citation>
    <scope>NUCLEOTIDE SEQUENCE [LARGE SCALE GENOMIC DNA]</scope>
    <source>
        <strain evidence="1 2">PRI2</strain>
    </source>
</reference>
<dbReference type="AlphaFoldDB" id="A0A4Z1P669"/>
<name>A0A4Z1P669_9PEZI</name>
<sequence length="185" mass="22153">MQEEQSGKIHKDAVPCPIPDPTLTMRSPTNFLSLPRELRLKILLMTYPVKLRMRFLLMPYPVDGPPKFQLRVQDKCLTKWTNTLIMVGNDAACWWPFKEDLGYLIRRWRIEFFNGWRGHYAKLKALFKGRWNVCCVFRDKLLRLDKLFQTFETELEFWKAIEGSDEYEKAREKERETFTSHCVIE</sequence>
<accession>A0A4Z1P669</accession>